<evidence type="ECO:0000313" key="1">
    <source>
        <dbReference type="EMBL" id="KAF1851185.1"/>
    </source>
</evidence>
<organism evidence="1 2">
    <name type="scientific">Cucurbitaria berberidis CBS 394.84</name>
    <dbReference type="NCBI Taxonomy" id="1168544"/>
    <lineage>
        <taxon>Eukaryota</taxon>
        <taxon>Fungi</taxon>
        <taxon>Dikarya</taxon>
        <taxon>Ascomycota</taxon>
        <taxon>Pezizomycotina</taxon>
        <taxon>Dothideomycetes</taxon>
        <taxon>Pleosporomycetidae</taxon>
        <taxon>Pleosporales</taxon>
        <taxon>Pleosporineae</taxon>
        <taxon>Cucurbitariaceae</taxon>
        <taxon>Cucurbitaria</taxon>
    </lineage>
</organism>
<name>A0A9P4GTQ7_9PLEO</name>
<gene>
    <name evidence="1" type="ORF">K460DRAFT_361954</name>
</gene>
<dbReference type="Proteomes" id="UP000800039">
    <property type="component" value="Unassembled WGS sequence"/>
</dbReference>
<proteinExistence type="predicted"/>
<dbReference type="GeneID" id="63849801"/>
<accession>A0A9P4GTQ7</accession>
<evidence type="ECO:0000313" key="2">
    <source>
        <dbReference type="Proteomes" id="UP000800039"/>
    </source>
</evidence>
<comment type="caution">
    <text evidence="1">The sequence shown here is derived from an EMBL/GenBank/DDBJ whole genome shotgun (WGS) entry which is preliminary data.</text>
</comment>
<dbReference type="AlphaFoldDB" id="A0A9P4GTQ7"/>
<sequence length="130" mass="15073">MKNLLDLTQAMFIRLQHHNRLSIKVLAQNLSGSPDTEIDHLARKIDRKNVLKRTCADDIITMPIRFTTVHCLHKETITPVRQRLSERMAQNVEWRWAGPEESIVVFAEERARLRPVPSFPGTLGKVEKYC</sequence>
<reference evidence="1" key="1">
    <citation type="submission" date="2020-01" db="EMBL/GenBank/DDBJ databases">
        <authorList>
            <consortium name="DOE Joint Genome Institute"/>
            <person name="Haridas S."/>
            <person name="Albert R."/>
            <person name="Binder M."/>
            <person name="Bloem J."/>
            <person name="Labutti K."/>
            <person name="Salamov A."/>
            <person name="Andreopoulos B."/>
            <person name="Baker S.E."/>
            <person name="Barry K."/>
            <person name="Bills G."/>
            <person name="Bluhm B.H."/>
            <person name="Cannon C."/>
            <person name="Castanera R."/>
            <person name="Culley D.E."/>
            <person name="Daum C."/>
            <person name="Ezra D."/>
            <person name="Gonzalez J.B."/>
            <person name="Henrissat B."/>
            <person name="Kuo A."/>
            <person name="Liang C."/>
            <person name="Lipzen A."/>
            <person name="Lutzoni F."/>
            <person name="Magnuson J."/>
            <person name="Mondo S."/>
            <person name="Nolan M."/>
            <person name="Ohm R."/>
            <person name="Pangilinan J."/>
            <person name="Park H.-J."/>
            <person name="Ramirez L."/>
            <person name="Alfaro M."/>
            <person name="Sun H."/>
            <person name="Tritt A."/>
            <person name="Yoshinaga Y."/>
            <person name="Zwiers L.-H."/>
            <person name="Turgeon B.G."/>
            <person name="Goodwin S.B."/>
            <person name="Spatafora J.W."/>
            <person name="Crous P.W."/>
            <person name="Grigoriev I.V."/>
        </authorList>
    </citation>
    <scope>NUCLEOTIDE SEQUENCE</scope>
    <source>
        <strain evidence="1">CBS 394.84</strain>
    </source>
</reference>
<keyword evidence="2" id="KW-1185">Reference proteome</keyword>
<dbReference type="EMBL" id="ML976614">
    <property type="protein sequence ID" value="KAF1851185.1"/>
    <property type="molecule type" value="Genomic_DNA"/>
</dbReference>
<protein>
    <submittedName>
        <fullName evidence="1">Uncharacterized protein</fullName>
    </submittedName>
</protein>
<dbReference type="RefSeq" id="XP_040793748.1">
    <property type="nucleotide sequence ID" value="XM_040932550.1"/>
</dbReference>